<evidence type="ECO:0000313" key="3">
    <source>
        <dbReference type="EMBL" id="BBZ25828.1"/>
    </source>
</evidence>
<sequence length="317" mass="34180">MFMTISLAVLVIATAACIVFWRITPKTVMRGNDPRPEPNWRKPGALAIASALAFITVVTFVLSSFVVVSTRNVGIVTTFGKPVGTIPNGLHFTWPWQSVTEMDGSIQIDQHKDDDGGDGHGNSIVVRLGNNSNAWADTSVRWEIKLDAADDLFLQYKTFDNVRANLITRNLQVALNEVFATYNPLATIAVGTPAPAAPTTSESQLPTLATRATDIMQAKVGDQVRVFEVQIPTIAFDNETQAKIDQLNQQRAATAVAIESQRTASEQAKANDNIAASLQDPNVLVSKCLDVVKEKGGSPLGCWPNSTSAPILTVPKP</sequence>
<protein>
    <recommendedName>
        <fullName evidence="2">Band 7 domain-containing protein</fullName>
    </recommendedName>
</protein>
<feature type="transmembrane region" description="Helical" evidence="1">
    <location>
        <begin position="6"/>
        <end position="24"/>
    </location>
</feature>
<keyword evidence="1" id="KW-1133">Transmembrane helix</keyword>
<keyword evidence="1" id="KW-0812">Transmembrane</keyword>
<evidence type="ECO:0000259" key="2">
    <source>
        <dbReference type="Pfam" id="PF01145"/>
    </source>
</evidence>
<gene>
    <name evidence="3" type="ORF">MMAD_01230</name>
</gene>
<reference evidence="3 4" key="1">
    <citation type="journal article" date="2019" name="Emerg. Microbes Infect.">
        <title>Comprehensive subspecies identification of 175 nontuberculous mycobacteria species based on 7547 genomic profiles.</title>
        <authorList>
            <person name="Matsumoto Y."/>
            <person name="Kinjo T."/>
            <person name="Motooka D."/>
            <person name="Nabeya D."/>
            <person name="Jung N."/>
            <person name="Uechi K."/>
            <person name="Horii T."/>
            <person name="Iida T."/>
            <person name="Fujita J."/>
            <person name="Nakamura S."/>
        </authorList>
    </citation>
    <scope>NUCLEOTIDE SEQUENCE [LARGE SCALE GENOMIC DNA]</scope>
    <source>
        <strain evidence="3 4">JCM 13574</strain>
    </source>
</reference>
<proteinExistence type="predicted"/>
<evidence type="ECO:0000313" key="4">
    <source>
        <dbReference type="Proteomes" id="UP000466517"/>
    </source>
</evidence>
<dbReference type="AlphaFoldDB" id="A0A7I7XBT8"/>
<keyword evidence="4" id="KW-1185">Reference proteome</keyword>
<feature type="domain" description="Band 7" evidence="2">
    <location>
        <begin position="67"/>
        <end position="263"/>
    </location>
</feature>
<dbReference type="PANTHER" id="PTHR42911">
    <property type="entry name" value="MODULATOR OF FTSH PROTEASE HFLC"/>
    <property type="match status" value="1"/>
</dbReference>
<accession>A0A7I7XBT8</accession>
<organism evidence="3 4">
    <name type="scientific">Mycolicibacterium madagascariense</name>
    <dbReference type="NCBI Taxonomy" id="212765"/>
    <lineage>
        <taxon>Bacteria</taxon>
        <taxon>Bacillati</taxon>
        <taxon>Actinomycetota</taxon>
        <taxon>Actinomycetes</taxon>
        <taxon>Mycobacteriales</taxon>
        <taxon>Mycobacteriaceae</taxon>
        <taxon>Mycolicibacterium</taxon>
    </lineage>
</organism>
<dbReference type="PANTHER" id="PTHR42911:SF2">
    <property type="entry name" value="PROHIBITIN FAMILY PROTEIN"/>
    <property type="match status" value="1"/>
</dbReference>
<keyword evidence="1" id="KW-0472">Membrane</keyword>
<feature type="transmembrane region" description="Helical" evidence="1">
    <location>
        <begin position="45"/>
        <end position="68"/>
    </location>
</feature>
<evidence type="ECO:0000256" key="1">
    <source>
        <dbReference type="SAM" id="Phobius"/>
    </source>
</evidence>
<dbReference type="InterPro" id="IPR001107">
    <property type="entry name" value="Band_7"/>
</dbReference>
<name>A0A7I7XBT8_9MYCO</name>
<dbReference type="EMBL" id="AP022610">
    <property type="protein sequence ID" value="BBZ25828.1"/>
    <property type="molecule type" value="Genomic_DNA"/>
</dbReference>
<dbReference type="RefSeq" id="WP_163730987.1">
    <property type="nucleotide sequence ID" value="NZ_AP022610.1"/>
</dbReference>
<dbReference type="Proteomes" id="UP000466517">
    <property type="component" value="Chromosome"/>
</dbReference>
<dbReference type="Pfam" id="PF01145">
    <property type="entry name" value="Band_7"/>
    <property type="match status" value="1"/>
</dbReference>
<dbReference type="KEGG" id="mmag:MMAD_01230"/>